<accession>A0A1L7JNH6</accession>
<gene>
    <name evidence="1" type="ORF">NPD8_3951</name>
</gene>
<sequence length="74" mass="9128">MEIEGKIIRDKEWDSIELGYAVLYCIRRLFFKERTKKRYFLIMLMQYLMQIKLKIKKYKASFNLGLCKKNERIV</sequence>
<dbReference type="EMBL" id="CP015706">
    <property type="protein sequence ID" value="APU87043.1"/>
    <property type="molecule type" value="Genomic_DNA"/>
</dbReference>
<geneLocation type="plasmid" evidence="1">
    <name>pNPD8_2</name>
</geneLocation>
<dbReference type="RefSeq" id="WP_076607083.1">
    <property type="nucleotide sequence ID" value="NZ_CP015706.1"/>
</dbReference>
<name>A0A1L7JNH6_CLOBO</name>
<reference evidence="1" key="1">
    <citation type="submission" date="2016-05" db="EMBL/GenBank/DDBJ databases">
        <authorList>
            <person name="Lavstsen T."/>
            <person name="Jespersen J.S."/>
        </authorList>
    </citation>
    <scope>NUCLEOTIDE SEQUENCE</scope>
    <source>
        <strain evidence="1">CDC69096</strain>
        <plasmid evidence="1">pNPD8_2</plasmid>
    </source>
</reference>
<proteinExistence type="predicted"/>
<protein>
    <submittedName>
        <fullName evidence="1">Uncharacterized protein</fullName>
    </submittedName>
</protein>
<keyword evidence="1" id="KW-0614">Plasmid</keyword>
<evidence type="ECO:0000313" key="1">
    <source>
        <dbReference type="EMBL" id="APU87043.1"/>
    </source>
</evidence>
<dbReference type="AlphaFoldDB" id="A0A1L7JNH6"/>
<organism evidence="1">
    <name type="scientific">Clostridium botulinum</name>
    <dbReference type="NCBI Taxonomy" id="1491"/>
    <lineage>
        <taxon>Bacteria</taxon>
        <taxon>Bacillati</taxon>
        <taxon>Bacillota</taxon>
        <taxon>Clostridia</taxon>
        <taxon>Eubacteriales</taxon>
        <taxon>Clostridiaceae</taxon>
        <taxon>Clostridium</taxon>
    </lineage>
</organism>